<evidence type="ECO:0000256" key="1">
    <source>
        <dbReference type="ARBA" id="ARBA00022741"/>
    </source>
</evidence>
<protein>
    <submittedName>
        <fullName evidence="4">ATP-binding protein</fullName>
    </submittedName>
</protein>
<dbReference type="AlphaFoldDB" id="A0A7G1P046"/>
<dbReference type="InterPro" id="IPR027417">
    <property type="entry name" value="P-loop_NTPase"/>
</dbReference>
<reference evidence="4 5" key="1">
    <citation type="journal article" date="2014" name="Int. J. Syst. Evol. Microbiol.">
        <title>Complete genome sequence of Corynebacterium casei LMG S-19264T (=DSM 44701T), isolated from a smear-ripened cheese.</title>
        <authorList>
            <consortium name="US DOE Joint Genome Institute (JGI-PGF)"/>
            <person name="Walter F."/>
            <person name="Albersmeier A."/>
            <person name="Kalinowski J."/>
            <person name="Ruckert C."/>
        </authorList>
    </citation>
    <scope>NUCLEOTIDE SEQUENCE [LARGE SCALE GENOMIC DNA]</scope>
    <source>
        <strain evidence="4 5">JCM 4677</strain>
    </source>
</reference>
<dbReference type="InterPro" id="IPR007111">
    <property type="entry name" value="NACHT_NTPase"/>
</dbReference>
<proteinExistence type="predicted"/>
<dbReference type="PROSITE" id="PS50837">
    <property type="entry name" value="NACHT"/>
    <property type="match status" value="1"/>
</dbReference>
<dbReference type="InterPro" id="IPR054547">
    <property type="entry name" value="NNH1"/>
</dbReference>
<organism evidence="4 5">
    <name type="scientific">Streptomyces aurantiacus</name>
    <dbReference type="NCBI Taxonomy" id="47760"/>
    <lineage>
        <taxon>Bacteria</taxon>
        <taxon>Bacillati</taxon>
        <taxon>Actinomycetota</taxon>
        <taxon>Actinomycetes</taxon>
        <taxon>Kitasatosporales</taxon>
        <taxon>Streptomycetaceae</taxon>
        <taxon>Streptomyces</taxon>
        <taxon>Streptomyces aurantiacus group</taxon>
    </lineage>
</organism>
<keyword evidence="2 4" id="KW-0067">ATP-binding</keyword>
<dbReference type="Pfam" id="PF05729">
    <property type="entry name" value="NACHT"/>
    <property type="match status" value="1"/>
</dbReference>
<dbReference type="KEGG" id="sgm:GCM10017557_20360"/>
<evidence type="ECO:0000313" key="4">
    <source>
        <dbReference type="EMBL" id="BCL27177.1"/>
    </source>
</evidence>
<name>A0A7G1P046_9ACTN</name>
<dbReference type="GO" id="GO:0005524">
    <property type="term" value="F:ATP binding"/>
    <property type="evidence" value="ECO:0007669"/>
    <property type="project" value="UniProtKB-KW"/>
</dbReference>
<dbReference type="Gene3D" id="3.80.10.10">
    <property type="entry name" value="Ribonuclease Inhibitor"/>
    <property type="match status" value="1"/>
</dbReference>
<dbReference type="EMBL" id="AP023440">
    <property type="protein sequence ID" value="BCL27177.1"/>
    <property type="molecule type" value="Genomic_DNA"/>
</dbReference>
<evidence type="ECO:0000259" key="3">
    <source>
        <dbReference type="PROSITE" id="PS50837"/>
    </source>
</evidence>
<dbReference type="Gene3D" id="3.40.50.300">
    <property type="entry name" value="P-loop containing nucleotide triphosphate hydrolases"/>
    <property type="match status" value="1"/>
</dbReference>
<sequence>MDGGTVGLRIASAVVVPVLKRLLLPPASAPGAEFGDRPVPIRRLVSFTSFAKEHRTLTEDDLHKVARELVRRAVRAAGPHDPPIGADEHDAVGQALTRTLHALGDLDMDDVHAFALGPERLAAELSRSAGPDTRRLLSEDAARFHDRLLETACVHLVRFFSRRPGFAARAQIEQSREMREQSEKLDRILRQLPDISSQDAQFEEEYARYVVEFHGRLTIYGVDLREPDGHDWPLEAAYLSLDALPYRDGADPVPVVAGEPGTDRDAEVERAACPAEEVLADHERVLLRGVAGTGKTTLVQWLALATAQQDRVPGALSQLFGRVPFVLPLRTLARKGAELPLPEDFLRWMGCPLAGTEPDGWAARVLRHGRGVLLIDGADEIPKDDRTRTRAWLKKLLAVFPGNLWLLTSRPSALERGWLAREGFQEFALAAMRPADIKQFVRRWHTAANASEQLGESLTLSLRSSSELSRLATNPLMCGLICALHRERRGFLPQGRAALYEAALSMLLERRDVEREVYGRGRPALDQRSATEPLQRLAYWLIRNERTQLDRPDAVDVVRRLQPSVPRLAEVGTAEDALQYLLERSGLLREPATGAVNFIHRTFQDFLGARAVLEERDIGMLVSNAHLDQWEDVVQMAVAQARHQERADLLTRLRERGDREQDPAVQARLRLLALASLEQATRLEPAVREAIEDRAARMLPPRSLREARSLAQTGPLLLGLLPAAKDLVGDEELATVHAICQIGGDAAIPRLREFLGTRQPAVRTQLLGHWDRFDTAVYAEEIVRPLLETAPDETVTVRSHAELDALRTMSGYQRVGLHGDFGPEEIRTSLDPRRLRELRLRDTLQLQDLDLLSAYPELETLVLRGCRNVKDPAPLTRLPRLRRLELRDLPRFEPLLKLAECPRLEALLIGPEVPWRGLSDLPRAIELRLLSLPSAAAQLSGIVVCRELEDLRLHDASERLAPDQWGLLLGTLPKLRKLTLSSQQLSILLFAPRTEIPQVTHLDVRAGAGSAVPLRRIVRRLPGLEEIRLSQAAELDLSPLAGLLRLRRVRLSYPGEVRGADSLPQNVELDIHPRP</sequence>
<keyword evidence="1" id="KW-0547">Nucleotide-binding</keyword>
<dbReference type="PANTHER" id="PTHR46844:SF1">
    <property type="entry name" value="SLR5058 PROTEIN"/>
    <property type="match status" value="1"/>
</dbReference>
<evidence type="ECO:0000313" key="5">
    <source>
        <dbReference type="Proteomes" id="UP000516444"/>
    </source>
</evidence>
<dbReference type="SUPFAM" id="SSF52540">
    <property type="entry name" value="P-loop containing nucleoside triphosphate hydrolases"/>
    <property type="match status" value="1"/>
</dbReference>
<dbReference type="PANTHER" id="PTHR46844">
    <property type="entry name" value="SLR5058 PROTEIN"/>
    <property type="match status" value="1"/>
</dbReference>
<dbReference type="Pfam" id="PF22733">
    <property type="entry name" value="NNH1"/>
    <property type="match status" value="1"/>
</dbReference>
<dbReference type="SUPFAM" id="SSF52058">
    <property type="entry name" value="L domain-like"/>
    <property type="match status" value="1"/>
</dbReference>
<keyword evidence="5" id="KW-1185">Reference proteome</keyword>
<dbReference type="Proteomes" id="UP000516444">
    <property type="component" value="Chromosome"/>
</dbReference>
<dbReference type="RefSeq" id="WP_190850009.1">
    <property type="nucleotide sequence ID" value="NZ_AP023440.1"/>
</dbReference>
<dbReference type="InterPro" id="IPR032675">
    <property type="entry name" value="LRR_dom_sf"/>
</dbReference>
<evidence type="ECO:0000256" key="2">
    <source>
        <dbReference type="ARBA" id="ARBA00022840"/>
    </source>
</evidence>
<gene>
    <name evidence="4" type="ORF">GCM10017557_20360</name>
</gene>
<accession>A0A7G1P046</accession>
<feature type="domain" description="NACHT" evidence="3">
    <location>
        <begin position="283"/>
        <end position="614"/>
    </location>
</feature>